<evidence type="ECO:0000313" key="2">
    <source>
        <dbReference type="EMBL" id="JAH21433.1"/>
    </source>
</evidence>
<accession>A0A0E9QZC7</accession>
<dbReference type="AlphaFoldDB" id="A0A0E9QZC7"/>
<evidence type="ECO:0000259" key="1">
    <source>
        <dbReference type="Pfam" id="PF05699"/>
    </source>
</evidence>
<dbReference type="InterPro" id="IPR008906">
    <property type="entry name" value="HATC_C_dom"/>
</dbReference>
<reference evidence="2" key="1">
    <citation type="submission" date="2014-11" db="EMBL/GenBank/DDBJ databases">
        <authorList>
            <person name="Amaro Gonzalez C."/>
        </authorList>
    </citation>
    <scope>NUCLEOTIDE SEQUENCE</scope>
</reference>
<dbReference type="Pfam" id="PF05699">
    <property type="entry name" value="Dimer_Tnp_hAT"/>
    <property type="match status" value="1"/>
</dbReference>
<sequence>MATFFAEPAINVKDDPLMWWKRNTERFWNPSFPALMFIGIPAVPVPSEWVFSQAGQIVYKECGYLRPKNVGTFSF</sequence>
<reference evidence="2" key="2">
    <citation type="journal article" date="2015" name="Fish Shellfish Immunol.">
        <title>Early steps in the European eel (Anguilla anguilla)-Vibrio vulnificus interaction in the gills: Role of the RtxA13 toxin.</title>
        <authorList>
            <person name="Callol A."/>
            <person name="Pajuelo D."/>
            <person name="Ebbesson L."/>
            <person name="Teles M."/>
            <person name="MacKenzie S."/>
            <person name="Amaro C."/>
        </authorList>
    </citation>
    <scope>NUCLEOTIDE SEQUENCE</scope>
</reference>
<dbReference type="PANTHER" id="PTHR46169:SF29">
    <property type="entry name" value="DNA REPLICATION-RELATED ELEMENT FACTOR, ISOFORM A"/>
    <property type="match status" value="1"/>
</dbReference>
<proteinExistence type="predicted"/>
<feature type="domain" description="HAT C-terminal dimerisation" evidence="1">
    <location>
        <begin position="4"/>
        <end position="70"/>
    </location>
</feature>
<organism evidence="2">
    <name type="scientific">Anguilla anguilla</name>
    <name type="common">European freshwater eel</name>
    <name type="synonym">Muraena anguilla</name>
    <dbReference type="NCBI Taxonomy" id="7936"/>
    <lineage>
        <taxon>Eukaryota</taxon>
        <taxon>Metazoa</taxon>
        <taxon>Chordata</taxon>
        <taxon>Craniata</taxon>
        <taxon>Vertebrata</taxon>
        <taxon>Euteleostomi</taxon>
        <taxon>Actinopterygii</taxon>
        <taxon>Neopterygii</taxon>
        <taxon>Teleostei</taxon>
        <taxon>Anguilliformes</taxon>
        <taxon>Anguillidae</taxon>
        <taxon>Anguilla</taxon>
    </lineage>
</organism>
<protein>
    <recommendedName>
        <fullName evidence="1">HAT C-terminal dimerisation domain-containing protein</fullName>
    </recommendedName>
</protein>
<dbReference type="GO" id="GO:0046983">
    <property type="term" value="F:protein dimerization activity"/>
    <property type="evidence" value="ECO:0007669"/>
    <property type="project" value="InterPro"/>
</dbReference>
<dbReference type="InterPro" id="IPR052717">
    <property type="entry name" value="Vacuolar_transposase_reg"/>
</dbReference>
<dbReference type="EMBL" id="GBXM01087144">
    <property type="protein sequence ID" value="JAH21433.1"/>
    <property type="molecule type" value="Transcribed_RNA"/>
</dbReference>
<dbReference type="GO" id="GO:0006357">
    <property type="term" value="P:regulation of transcription by RNA polymerase II"/>
    <property type="evidence" value="ECO:0007669"/>
    <property type="project" value="TreeGrafter"/>
</dbReference>
<name>A0A0E9QZC7_ANGAN</name>
<dbReference type="SUPFAM" id="SSF53098">
    <property type="entry name" value="Ribonuclease H-like"/>
    <property type="match status" value="1"/>
</dbReference>
<dbReference type="GO" id="GO:0005634">
    <property type="term" value="C:nucleus"/>
    <property type="evidence" value="ECO:0007669"/>
    <property type="project" value="TreeGrafter"/>
</dbReference>
<dbReference type="PANTHER" id="PTHR46169">
    <property type="entry name" value="DNA REPLICATION-RELATED ELEMENT FACTOR, ISOFORM A"/>
    <property type="match status" value="1"/>
</dbReference>
<dbReference type="InterPro" id="IPR012337">
    <property type="entry name" value="RNaseH-like_sf"/>
</dbReference>